<dbReference type="CDD" id="cd03024">
    <property type="entry name" value="DsbA_FrnE"/>
    <property type="match status" value="1"/>
</dbReference>
<comment type="caution">
    <text evidence="2">The sequence shown here is derived from an EMBL/GenBank/DDBJ whole genome shotgun (WGS) entry which is preliminary data.</text>
</comment>
<dbReference type="Proteomes" id="UP000255265">
    <property type="component" value="Unassembled WGS sequence"/>
</dbReference>
<gene>
    <name evidence="2" type="ORF">DFR41_10994</name>
</gene>
<name>A0A370F9H1_9BURK</name>
<accession>A0A370F9H1</accession>
<dbReference type="STRING" id="433924.NS331_07090"/>
<dbReference type="SUPFAM" id="SSF52833">
    <property type="entry name" value="Thioredoxin-like"/>
    <property type="match status" value="1"/>
</dbReference>
<dbReference type="GO" id="GO:0016491">
    <property type="term" value="F:oxidoreductase activity"/>
    <property type="evidence" value="ECO:0007669"/>
    <property type="project" value="InterPro"/>
</dbReference>
<dbReference type="PANTHER" id="PTHR13887">
    <property type="entry name" value="GLUTATHIONE S-TRANSFERASE KAPPA"/>
    <property type="match status" value="1"/>
</dbReference>
<dbReference type="OrthoDB" id="9799122at2"/>
<dbReference type="Gene3D" id="3.40.30.10">
    <property type="entry name" value="Glutaredoxin"/>
    <property type="match status" value="1"/>
</dbReference>
<reference evidence="2 3" key="1">
    <citation type="submission" date="2018-07" db="EMBL/GenBank/DDBJ databases">
        <title>Genomic Encyclopedia of Type Strains, Phase IV (KMG-IV): sequencing the most valuable type-strain genomes for metagenomic binning, comparative biology and taxonomic classification.</title>
        <authorList>
            <person name="Goeker M."/>
        </authorList>
    </citation>
    <scope>NUCLEOTIDE SEQUENCE [LARGE SCALE GENOMIC DNA]</scope>
    <source>
        <strain evidence="2 3">DSM 21352</strain>
    </source>
</reference>
<dbReference type="Pfam" id="PF01323">
    <property type="entry name" value="DSBA"/>
    <property type="match status" value="1"/>
</dbReference>
<evidence type="ECO:0000259" key="1">
    <source>
        <dbReference type="Pfam" id="PF01323"/>
    </source>
</evidence>
<proteinExistence type="predicted"/>
<feature type="domain" description="DSBA-like thioredoxin" evidence="1">
    <location>
        <begin position="6"/>
        <end position="209"/>
    </location>
</feature>
<dbReference type="PANTHER" id="PTHR13887:SF41">
    <property type="entry name" value="THIOREDOXIN SUPERFAMILY PROTEIN"/>
    <property type="match status" value="1"/>
</dbReference>
<dbReference type="RefSeq" id="WP_017757611.1">
    <property type="nucleotide sequence ID" value="NZ_CALFYD010000217.1"/>
</dbReference>
<protein>
    <submittedName>
        <fullName evidence="2">Putative DsbA family dithiol-disulfide isomerase</fullName>
    </submittedName>
</protein>
<dbReference type="AlphaFoldDB" id="A0A370F9H1"/>
<dbReference type="GO" id="GO:0016853">
    <property type="term" value="F:isomerase activity"/>
    <property type="evidence" value="ECO:0007669"/>
    <property type="project" value="UniProtKB-KW"/>
</dbReference>
<evidence type="ECO:0000313" key="3">
    <source>
        <dbReference type="Proteomes" id="UP000255265"/>
    </source>
</evidence>
<sequence length="223" mass="24931">MNTLRIDFVSDVSCPWCAVGLASLQTAMERVAPDVQVDLHFQPFELNPDMVPEGEDSIEHLKRKYGIDESQVRANGEVLRQRGEAVGFPFNLDMRKRVWNTFDAHRLLHWAELEGSDKQLALKKALFKAYFLDGLSPADHELLVRLAAEAGLDAERARAILASDEFTDEVRATERMFTQAGIHSVPAIILNRQHLISGGQPPEVFERALRQIAGAQPSSVMEA</sequence>
<dbReference type="EMBL" id="QQAV01000009">
    <property type="protein sequence ID" value="RDI21297.1"/>
    <property type="molecule type" value="Genomic_DNA"/>
</dbReference>
<keyword evidence="2" id="KW-0413">Isomerase</keyword>
<dbReference type="InterPro" id="IPR036249">
    <property type="entry name" value="Thioredoxin-like_sf"/>
</dbReference>
<evidence type="ECO:0000313" key="2">
    <source>
        <dbReference type="EMBL" id="RDI21297.1"/>
    </source>
</evidence>
<keyword evidence="3" id="KW-1185">Reference proteome</keyword>
<dbReference type="InterPro" id="IPR001853">
    <property type="entry name" value="DSBA-like_thioredoxin_dom"/>
</dbReference>
<organism evidence="2 3">
    <name type="scientific">Pseudacidovorax intermedius</name>
    <dbReference type="NCBI Taxonomy" id="433924"/>
    <lineage>
        <taxon>Bacteria</taxon>
        <taxon>Pseudomonadati</taxon>
        <taxon>Pseudomonadota</taxon>
        <taxon>Betaproteobacteria</taxon>
        <taxon>Burkholderiales</taxon>
        <taxon>Comamonadaceae</taxon>
        <taxon>Pseudacidovorax</taxon>
    </lineage>
</organism>